<keyword evidence="1" id="KW-1133">Transmembrane helix</keyword>
<evidence type="ECO:0000256" key="1">
    <source>
        <dbReference type="SAM" id="Phobius"/>
    </source>
</evidence>
<proteinExistence type="predicted"/>
<keyword evidence="1" id="KW-0472">Membrane</keyword>
<protein>
    <submittedName>
        <fullName evidence="2">Uncharacterized protein</fullName>
    </submittedName>
</protein>
<dbReference type="Proteomes" id="UP000315677">
    <property type="component" value="Unassembled WGS sequence"/>
</dbReference>
<keyword evidence="1" id="KW-0812">Transmembrane</keyword>
<comment type="caution">
    <text evidence="2">The sequence shown here is derived from an EMBL/GenBank/DDBJ whole genome shotgun (WGS) entry which is preliminary data.</text>
</comment>
<sequence length="87" mass="9676">MDRHGRGPRLSVGTRRAVTCGRQEVTSPTLRATDRVHVKRIIGLLVIALLVFWVFVSPDSAANTVQDIGNLLRTGAESIIRFFTQLF</sequence>
<accession>A0A543DYU2</accession>
<evidence type="ECO:0000313" key="3">
    <source>
        <dbReference type="Proteomes" id="UP000315677"/>
    </source>
</evidence>
<reference evidence="2 3" key="1">
    <citation type="submission" date="2019-06" db="EMBL/GenBank/DDBJ databases">
        <title>Sequencing the genomes of 1000 actinobacteria strains.</title>
        <authorList>
            <person name="Klenk H.-P."/>
        </authorList>
    </citation>
    <scope>NUCLEOTIDE SEQUENCE [LARGE SCALE GENOMIC DNA]</scope>
    <source>
        <strain evidence="2 3">DSM 45301</strain>
    </source>
</reference>
<dbReference type="AlphaFoldDB" id="A0A543DYU2"/>
<evidence type="ECO:0000313" key="2">
    <source>
        <dbReference type="EMBL" id="TQM14409.1"/>
    </source>
</evidence>
<feature type="transmembrane region" description="Helical" evidence="1">
    <location>
        <begin position="38"/>
        <end position="56"/>
    </location>
</feature>
<gene>
    <name evidence="2" type="ORF">FB558_1173</name>
</gene>
<name>A0A543DYU2_9PSEU</name>
<organism evidence="2 3">
    <name type="scientific">Pseudonocardia kunmingensis</name>
    <dbReference type="NCBI Taxonomy" id="630975"/>
    <lineage>
        <taxon>Bacteria</taxon>
        <taxon>Bacillati</taxon>
        <taxon>Actinomycetota</taxon>
        <taxon>Actinomycetes</taxon>
        <taxon>Pseudonocardiales</taxon>
        <taxon>Pseudonocardiaceae</taxon>
        <taxon>Pseudonocardia</taxon>
    </lineage>
</organism>
<dbReference type="EMBL" id="VFPA01000001">
    <property type="protein sequence ID" value="TQM14409.1"/>
    <property type="molecule type" value="Genomic_DNA"/>
</dbReference>
<keyword evidence="3" id="KW-1185">Reference proteome</keyword>